<keyword evidence="2" id="KW-1185">Reference proteome</keyword>
<dbReference type="Proteomes" id="UP000774000">
    <property type="component" value="Unassembled WGS sequence"/>
</dbReference>
<protein>
    <submittedName>
        <fullName evidence="1">Polyhydroxyalkanoate synthesis regulator phasin</fullName>
    </submittedName>
</protein>
<accession>A0A938XXG7</accession>
<name>A0A938XXG7_9FIRM</name>
<organism evidence="1 2">
    <name type="scientific">Halanaerobacter jeridensis</name>
    <dbReference type="NCBI Taxonomy" id="706427"/>
    <lineage>
        <taxon>Bacteria</taxon>
        <taxon>Bacillati</taxon>
        <taxon>Bacillota</taxon>
        <taxon>Clostridia</taxon>
        <taxon>Halanaerobiales</taxon>
        <taxon>Halobacteroidaceae</taxon>
        <taxon>Halanaerobacter</taxon>
    </lineage>
</organism>
<evidence type="ECO:0000313" key="2">
    <source>
        <dbReference type="Proteomes" id="UP000774000"/>
    </source>
</evidence>
<comment type="caution">
    <text evidence="1">The sequence shown here is derived from an EMBL/GenBank/DDBJ whole genome shotgun (WGS) entry which is preliminary data.</text>
</comment>
<evidence type="ECO:0000313" key="1">
    <source>
        <dbReference type="EMBL" id="MBM7557432.1"/>
    </source>
</evidence>
<sequence>MLNKKIDQLIDEVVAEGDIMITPNQEEQVKSILLKRCEEAEWNGANKEEVKEVINCVNSSEKISELDLSEEIPVNDNTE</sequence>
<reference evidence="1" key="1">
    <citation type="submission" date="2021-01" db="EMBL/GenBank/DDBJ databases">
        <title>Genomic Encyclopedia of Type Strains, Phase IV (KMG-IV): sequencing the most valuable type-strain genomes for metagenomic binning, comparative biology and taxonomic classification.</title>
        <authorList>
            <person name="Goeker M."/>
        </authorList>
    </citation>
    <scope>NUCLEOTIDE SEQUENCE</scope>
    <source>
        <strain evidence="1">DSM 23230</strain>
    </source>
</reference>
<dbReference type="RefSeq" id="WP_204702181.1">
    <property type="nucleotide sequence ID" value="NZ_JAFBDQ010000012.1"/>
</dbReference>
<gene>
    <name evidence="1" type="ORF">JOC47_002298</name>
</gene>
<dbReference type="AlphaFoldDB" id="A0A938XXG7"/>
<dbReference type="EMBL" id="JAFBDQ010000012">
    <property type="protein sequence ID" value="MBM7557432.1"/>
    <property type="molecule type" value="Genomic_DNA"/>
</dbReference>
<proteinExistence type="predicted"/>